<feature type="compositionally biased region" description="Acidic residues" evidence="2">
    <location>
        <begin position="779"/>
        <end position="814"/>
    </location>
</feature>
<feature type="domain" description="PfEMP1 CIDRalpha1" evidence="6">
    <location>
        <begin position="543"/>
        <end position="593"/>
    </location>
</feature>
<feature type="domain" description="Duffy-antigen binding" evidence="4">
    <location>
        <begin position="887"/>
        <end position="1062"/>
    </location>
</feature>
<dbReference type="InterPro" id="IPR049158">
    <property type="entry name" value="PfEMP1_CIDRalpha1_dom"/>
</dbReference>
<feature type="region of interest" description="Disordered" evidence="2">
    <location>
        <begin position="1050"/>
        <end position="1077"/>
    </location>
</feature>
<feature type="domain" description="Plasmodium falciparum erythrocyte membrane protein-1 N-terminal segment" evidence="5">
    <location>
        <begin position="19"/>
        <end position="55"/>
    </location>
</feature>
<evidence type="ECO:0000259" key="7">
    <source>
        <dbReference type="Pfam" id="PF22672"/>
    </source>
</evidence>
<dbReference type="Pfam" id="PF22672">
    <property type="entry name" value="DBL_C"/>
    <property type="match status" value="1"/>
</dbReference>
<feature type="region of interest" description="Disordered" evidence="2">
    <location>
        <begin position="746"/>
        <end position="839"/>
    </location>
</feature>
<feature type="compositionally biased region" description="Low complexity" evidence="2">
    <location>
        <begin position="759"/>
        <end position="774"/>
    </location>
</feature>
<dbReference type="Gene3D" id="1.20.58.830">
    <property type="match status" value="1"/>
</dbReference>
<dbReference type="InterPro" id="IPR008602">
    <property type="entry name" value="Duffy-antigen-binding"/>
</dbReference>
<evidence type="ECO:0000259" key="4">
    <source>
        <dbReference type="Pfam" id="PF05424"/>
    </source>
</evidence>
<feature type="coiled-coil region" evidence="1">
    <location>
        <begin position="213"/>
        <end position="240"/>
    </location>
</feature>
<dbReference type="FunFam" id="1.20.58.830:FF:000005">
    <property type="entry name" value="Erythrocyte membrane protein 1, PfEMP1"/>
    <property type="match status" value="1"/>
</dbReference>
<dbReference type="InterPro" id="IPR042202">
    <property type="entry name" value="Duffy-ag-bd_sf"/>
</dbReference>
<dbReference type="AlphaFoldDB" id="A0A0F6P8J1"/>
<dbReference type="SUPFAM" id="SSF140924">
    <property type="entry name" value="Duffy binding domain-like"/>
    <property type="match status" value="3"/>
</dbReference>
<evidence type="ECO:0000259" key="5">
    <source>
        <dbReference type="Pfam" id="PF15447"/>
    </source>
</evidence>
<dbReference type="VEuPathDB" id="PlasmoDB:PfCD01_070005300"/>
<feature type="region of interest" description="Disordered" evidence="2">
    <location>
        <begin position="871"/>
        <end position="890"/>
    </location>
</feature>
<evidence type="ECO:0000256" key="2">
    <source>
        <dbReference type="SAM" id="MobiDB-lite"/>
    </source>
</evidence>
<feature type="region of interest" description="Disordered" evidence="2">
    <location>
        <begin position="1000"/>
        <end position="1031"/>
    </location>
</feature>
<dbReference type="VEuPathDB" id="PlasmoDB:PfML01_000107900"/>
<evidence type="ECO:0000259" key="3">
    <source>
        <dbReference type="Pfam" id="PF03011"/>
    </source>
</evidence>
<dbReference type="Gene3D" id="1.20.58.1930">
    <property type="match status" value="1"/>
</dbReference>
<dbReference type="EMBL" id="KJ856483">
    <property type="protein sequence ID" value="AJD77413.1"/>
    <property type="molecule type" value="Genomic_DNA"/>
</dbReference>
<evidence type="ECO:0000259" key="6">
    <source>
        <dbReference type="Pfam" id="PF21807"/>
    </source>
</evidence>
<feature type="compositionally biased region" description="Polar residues" evidence="2">
    <location>
        <begin position="1008"/>
        <end position="1019"/>
    </location>
</feature>
<accession>A0A0F6P8J1</accession>
<dbReference type="Pfam" id="PF21807">
    <property type="entry name" value="PfEMP1_CIDRalpha1_dom"/>
    <property type="match status" value="1"/>
</dbReference>
<proteinExistence type="predicted"/>
<evidence type="ECO:0000256" key="1">
    <source>
        <dbReference type="SAM" id="Coils"/>
    </source>
</evidence>
<dbReference type="InterPro" id="IPR029210">
    <property type="entry name" value="PfEMP1_NTS"/>
</dbReference>
<feature type="domain" description="Duffy-antigen binding" evidence="4">
    <location>
        <begin position="124"/>
        <end position="333"/>
    </location>
</feature>
<dbReference type="Gene3D" id="1.20.1310.20">
    <property type="entry name" value="Duffy-antigen binding domain"/>
    <property type="match status" value="2"/>
</dbReference>
<dbReference type="InterPro" id="IPR054595">
    <property type="entry name" value="DBL_C"/>
</dbReference>
<feature type="compositionally biased region" description="Polar residues" evidence="2">
    <location>
        <begin position="921"/>
        <end position="934"/>
    </location>
</feature>
<protein>
    <submittedName>
        <fullName evidence="8">Erythrocyte membrane protein 1</fullName>
    </submittedName>
</protein>
<feature type="compositionally biased region" description="Low complexity" evidence="2">
    <location>
        <begin position="940"/>
        <end position="955"/>
    </location>
</feature>
<evidence type="ECO:0000313" key="8">
    <source>
        <dbReference type="EMBL" id="AJD77413.1"/>
    </source>
</evidence>
<feature type="domain" description="Duffy-binding-like" evidence="7">
    <location>
        <begin position="337"/>
        <end position="498"/>
    </location>
</feature>
<feature type="region of interest" description="Disordered" evidence="2">
    <location>
        <begin position="908"/>
        <end position="958"/>
    </location>
</feature>
<sequence>MAPAGGRPGGGEDGIDDKDAKHLLDSIGKIVHKKVHGAALQRSNGELAGLLSFASTNWQTAYTTNPCTLVEDYRKKTLGTVDNNNPCKKDGTGKDVDRFSVKQQAEYDNKKMKCSNGSNGKNEGACAPFRRLHLCNKNMENMDTNNNDGKAKHNLLAEVCMAANYEAESLIRYHPQYKLTYGDSQICTMLARSFADIGDIVRGKDLYLGNKKKSENKREKEKLENKLKEYFEKIYNSLERSIKSQYDEDKNFFKLREDWWDANRETVWKAMTCSEDLKNSSYFHATCNDTGQGPSQTHNKCRCKDENGKNAGKGSDDVSIVPTYFDYVPQYLRWFEEWAEDFCRKRKHKLENAIKNCRKGEDQNGNKRYCSGNGFDCTQTVRALHIYSMENNCPRCFFACNPFVKWLDNQKVEFHKQKEKYDKEIEKAQKITQATNASTNNLYVKDFYDELKKKHNNVKSFLELLSKEAACKDQPEVEGKKVFDFADEDTGKKFSRTEFCEPCPECGVNCNGSTCSERKPENENEDCPSIYEIYTPKPGDKHTPITILKSGEGHDNIKKKLNEFCKKSNDNSSLYEEWKCYHVKGGNDKCVLEYGEQGKSKKKVKDFYDFFRFWVTHMLNDSMEWRDKINNCIEKAKEGKCKSGCNKDCDCFKEWIDKKENEWKLILEHFNTQEGFDASFRRYYVLESVLELEFLTGISEVYNDPEHMEKIKKKLDEKKKERDEDASKEKTIIDFLLDHEKEDATKCKNCKPPEDKSAARSGTAPSSPSGTPADGGDDRSEDAEEEEDDDDDDDDDDDEEFENEVEEEEEEETKEEGSPASQEDEVKPAPSPPTDHKLNVCDIVKDILTKDKLQEACQQKYGLPQRYWGWKCIPSGKPGDTGSSGATCIPPRRRRLYVGKLEEWANKHNTDKSQAGGDKATQASQGSSATTQVGNGNGGSVTQPQGSSGTTSSPSHSRDVDDLVKAFVESAAVETFFAWHKFKEQWRLQKAAEKGLNGGLPFPFLGGSPQQPVSNSDGDPQSKLEKGDIPEEFKRQMFYTLGDYRDILVRGGDVNSGSEKEGGGSNSDRNIVLNAGG</sequence>
<dbReference type="InterPro" id="IPR004258">
    <property type="entry name" value="DBL"/>
</dbReference>
<feature type="compositionally biased region" description="Basic and acidic residues" evidence="2">
    <location>
        <begin position="1020"/>
        <end position="1031"/>
    </location>
</feature>
<dbReference type="Pfam" id="PF15447">
    <property type="entry name" value="NTS"/>
    <property type="match status" value="1"/>
</dbReference>
<name>A0A0F6P8J1_PLAFA</name>
<organism evidence="8">
    <name type="scientific">Plasmodium falciparum</name>
    <name type="common">malaria parasite P. falciparum</name>
    <dbReference type="NCBI Taxonomy" id="5833"/>
    <lineage>
        <taxon>Eukaryota</taxon>
        <taxon>Sar</taxon>
        <taxon>Alveolata</taxon>
        <taxon>Apicomplexa</taxon>
        <taxon>Aconoidasida</taxon>
        <taxon>Haemosporida</taxon>
        <taxon>Plasmodiidae</taxon>
        <taxon>Plasmodium</taxon>
        <taxon>Plasmodium (Laverania)</taxon>
    </lineage>
</organism>
<dbReference type="Pfam" id="PF03011">
    <property type="entry name" value="PFEMP"/>
    <property type="match status" value="1"/>
</dbReference>
<dbReference type="GO" id="GO:0046789">
    <property type="term" value="F:host cell surface receptor binding"/>
    <property type="evidence" value="ECO:0007669"/>
    <property type="project" value="InterPro"/>
</dbReference>
<dbReference type="VEuPathDB" id="PlasmoDB:PfML01_000092000"/>
<dbReference type="VEuPathDB" id="PlasmoDB:PfKH01_120046800"/>
<reference evidence="8" key="1">
    <citation type="journal article" date="2015" name="Malar. J.">
        <title>Transcription of the var genes from a freshly-obtained field isolate of Plasmodium falciparum shows more variable switching patterns than long laboratory-adapted isolates.</title>
        <authorList>
            <person name="Ye R."/>
            <person name="Zhang D."/>
            <person name="Chen B."/>
            <person name="Zhu Y."/>
            <person name="Zhang Y."/>
            <person name="Wang S."/>
            <person name="Pan W."/>
        </authorList>
    </citation>
    <scope>NUCLEOTIDE SEQUENCE</scope>
    <source>
        <strain evidence="8">FCYN0906-5H</strain>
    </source>
</reference>
<dbReference type="VEuPathDB" id="PlasmoDB:PfTG01_020005400"/>
<keyword evidence="1" id="KW-0175">Coiled coil</keyword>
<dbReference type="GO" id="GO:0016020">
    <property type="term" value="C:membrane"/>
    <property type="evidence" value="ECO:0007669"/>
    <property type="project" value="InterPro"/>
</dbReference>
<feature type="domain" description="Duffy-binding-like" evidence="3">
    <location>
        <begin position="610"/>
        <end position="752"/>
    </location>
</feature>
<gene>
    <name evidence="8" type="primary">var51</name>
</gene>
<feature type="compositionally biased region" description="Basic and acidic residues" evidence="2">
    <location>
        <begin position="746"/>
        <end position="758"/>
    </location>
</feature>
<dbReference type="FunFam" id="1.20.1310.20:FF:000001">
    <property type="entry name" value="Erythrocyte membrane protein 1, PfEMP1"/>
    <property type="match status" value="1"/>
</dbReference>
<feature type="non-terminal residue" evidence="8">
    <location>
        <position position="1077"/>
    </location>
</feature>
<dbReference type="Pfam" id="PF05424">
    <property type="entry name" value="Duffy_binding"/>
    <property type="match status" value="2"/>
</dbReference>